<gene>
    <name evidence="2" type="ORF">KI387_025466</name>
</gene>
<sequence>MAAITAQKFGSTMHKLGSFPIPPFSVRKRSIYRSIYGIKLVQIKSIYSNMEKRKWVVPKNSYRTVCNAGAAELGGSGIGSFEELTEQRLDGEIRPKKKKKKKVSVAGVDQDELVDPLNLADPDSLFVEFNGVHLHHKVADFSSEISAASASDLDNGVTTKENSISTSIGIPAILLHGFGATVFSWERVLKPLAKLIGSKAVAFDRPAFGLTSRIEIPATGKLSTMNPYSIGFSIAATLNFIDLLQSQKAILIGHSAGCLVAANAYFEAPERVAALILVAPAIVAPLVIGKNDNTNRIPSKRNGLDDNSTSEEGENPFRKIRVMLFKLWTGVSRLVVNMVQEMKAMANTLYRKILSVILRSNFAVMLVRLIMDKYGREAVRNAWYDSKQVPDHVIHGYTKPLKCKGWEKALLEFTLAMILDSGSEGKPPLKKRLKDISCPVLVVTGDTDRLVPAWNAERLANSIPGAKFEVIKNCGHLPHEEKPEEFVAVIQ</sequence>
<evidence type="ECO:0000259" key="1">
    <source>
        <dbReference type="Pfam" id="PF12697"/>
    </source>
</evidence>
<organism evidence="2 3">
    <name type="scientific">Taxus chinensis</name>
    <name type="common">Chinese yew</name>
    <name type="synonym">Taxus wallichiana var. chinensis</name>
    <dbReference type="NCBI Taxonomy" id="29808"/>
    <lineage>
        <taxon>Eukaryota</taxon>
        <taxon>Viridiplantae</taxon>
        <taxon>Streptophyta</taxon>
        <taxon>Embryophyta</taxon>
        <taxon>Tracheophyta</taxon>
        <taxon>Spermatophyta</taxon>
        <taxon>Pinopsida</taxon>
        <taxon>Pinidae</taxon>
        <taxon>Conifers II</taxon>
        <taxon>Cupressales</taxon>
        <taxon>Taxaceae</taxon>
        <taxon>Taxus</taxon>
    </lineage>
</organism>
<dbReference type="PANTHER" id="PTHR43689">
    <property type="entry name" value="HYDROLASE"/>
    <property type="match status" value="1"/>
</dbReference>
<dbReference type="AlphaFoldDB" id="A0AA38KYX4"/>
<dbReference type="InterPro" id="IPR000073">
    <property type="entry name" value="AB_hydrolase_1"/>
</dbReference>
<dbReference type="Gene3D" id="3.40.50.1820">
    <property type="entry name" value="alpha/beta hydrolase"/>
    <property type="match status" value="1"/>
</dbReference>
<comment type="caution">
    <text evidence="2">The sequence shown here is derived from an EMBL/GenBank/DDBJ whole genome shotgun (WGS) entry which is preliminary data.</text>
</comment>
<dbReference type="GO" id="GO:0009941">
    <property type="term" value="C:chloroplast envelope"/>
    <property type="evidence" value="ECO:0007669"/>
    <property type="project" value="TreeGrafter"/>
</dbReference>
<dbReference type="Pfam" id="PF12697">
    <property type="entry name" value="Abhydrolase_6"/>
    <property type="match status" value="1"/>
</dbReference>
<feature type="domain" description="AB hydrolase-1" evidence="1">
    <location>
        <begin position="173"/>
        <end position="488"/>
    </location>
</feature>
<dbReference type="PANTHER" id="PTHR43689:SF1">
    <property type="entry name" value="ALPHA_BETA-HYDROLASES SUPERFAMILY PROTEIN"/>
    <property type="match status" value="1"/>
</dbReference>
<dbReference type="EMBL" id="JAHRHJ020000006">
    <property type="protein sequence ID" value="KAH9310431.1"/>
    <property type="molecule type" value="Genomic_DNA"/>
</dbReference>
<evidence type="ECO:0000313" key="2">
    <source>
        <dbReference type="EMBL" id="KAH9310431.1"/>
    </source>
</evidence>
<reference evidence="2 3" key="1">
    <citation type="journal article" date="2021" name="Nat. Plants">
        <title>The Taxus genome provides insights into paclitaxel biosynthesis.</title>
        <authorList>
            <person name="Xiong X."/>
            <person name="Gou J."/>
            <person name="Liao Q."/>
            <person name="Li Y."/>
            <person name="Zhou Q."/>
            <person name="Bi G."/>
            <person name="Li C."/>
            <person name="Du R."/>
            <person name="Wang X."/>
            <person name="Sun T."/>
            <person name="Guo L."/>
            <person name="Liang H."/>
            <person name="Lu P."/>
            <person name="Wu Y."/>
            <person name="Zhang Z."/>
            <person name="Ro D.K."/>
            <person name="Shang Y."/>
            <person name="Huang S."/>
            <person name="Yan J."/>
        </authorList>
    </citation>
    <scope>NUCLEOTIDE SEQUENCE [LARGE SCALE GENOMIC DNA]</scope>
    <source>
        <strain evidence="2">Ta-2019</strain>
    </source>
</reference>
<dbReference type="GO" id="GO:0003824">
    <property type="term" value="F:catalytic activity"/>
    <property type="evidence" value="ECO:0007669"/>
    <property type="project" value="InterPro"/>
</dbReference>
<name>A0AA38KYX4_TAXCH</name>
<keyword evidence="3" id="KW-1185">Reference proteome</keyword>
<accession>A0AA38KYX4</accession>
<dbReference type="PRINTS" id="PR00412">
    <property type="entry name" value="EPOXHYDRLASE"/>
</dbReference>
<dbReference type="Proteomes" id="UP000824469">
    <property type="component" value="Unassembled WGS sequence"/>
</dbReference>
<proteinExistence type="predicted"/>
<dbReference type="SUPFAM" id="SSF53474">
    <property type="entry name" value="alpha/beta-Hydrolases"/>
    <property type="match status" value="1"/>
</dbReference>
<dbReference type="OMA" id="CFCEFNG"/>
<dbReference type="InterPro" id="IPR029058">
    <property type="entry name" value="AB_hydrolase_fold"/>
</dbReference>
<dbReference type="InterPro" id="IPR000639">
    <property type="entry name" value="Epox_hydrolase-like"/>
</dbReference>
<feature type="non-terminal residue" evidence="2">
    <location>
        <position position="491"/>
    </location>
</feature>
<protein>
    <recommendedName>
        <fullName evidence="1">AB hydrolase-1 domain-containing protein</fullName>
    </recommendedName>
</protein>
<evidence type="ECO:0000313" key="3">
    <source>
        <dbReference type="Proteomes" id="UP000824469"/>
    </source>
</evidence>